<sequence length="56" mass="6855">MRHDNHFTKTRSRTPFQDEGWDSFHEDEGRNSSHEDGPEKYLRRRGMWSPLIKTMY</sequence>
<protein>
    <submittedName>
        <fullName evidence="2">Uncharacterized protein</fullName>
    </submittedName>
</protein>
<evidence type="ECO:0000313" key="2">
    <source>
        <dbReference type="EMBL" id="QQP37056.1"/>
    </source>
</evidence>
<evidence type="ECO:0000256" key="1">
    <source>
        <dbReference type="SAM" id="MobiDB-lite"/>
    </source>
</evidence>
<name>A0A7T8GT75_CALRO</name>
<reference evidence="3" key="1">
    <citation type="submission" date="2021-01" db="EMBL/GenBank/DDBJ databases">
        <title>Caligus Genome Assembly.</title>
        <authorList>
            <person name="Gallardo-Escarate C."/>
        </authorList>
    </citation>
    <scope>NUCLEOTIDE SEQUENCE [LARGE SCALE GENOMIC DNA]</scope>
</reference>
<dbReference type="EMBL" id="CP045905">
    <property type="protein sequence ID" value="QQP37056.1"/>
    <property type="molecule type" value="Genomic_DNA"/>
</dbReference>
<dbReference type="AlphaFoldDB" id="A0A7T8GT75"/>
<accession>A0A7T8GT75</accession>
<proteinExistence type="predicted"/>
<feature type="compositionally biased region" description="Basic and acidic residues" evidence="1">
    <location>
        <begin position="22"/>
        <end position="41"/>
    </location>
</feature>
<evidence type="ECO:0000313" key="3">
    <source>
        <dbReference type="Proteomes" id="UP000595437"/>
    </source>
</evidence>
<organism evidence="2 3">
    <name type="scientific">Caligus rogercresseyi</name>
    <name type="common">Sea louse</name>
    <dbReference type="NCBI Taxonomy" id="217165"/>
    <lineage>
        <taxon>Eukaryota</taxon>
        <taxon>Metazoa</taxon>
        <taxon>Ecdysozoa</taxon>
        <taxon>Arthropoda</taxon>
        <taxon>Crustacea</taxon>
        <taxon>Multicrustacea</taxon>
        <taxon>Hexanauplia</taxon>
        <taxon>Copepoda</taxon>
        <taxon>Siphonostomatoida</taxon>
        <taxon>Caligidae</taxon>
        <taxon>Caligus</taxon>
    </lineage>
</organism>
<feature type="region of interest" description="Disordered" evidence="1">
    <location>
        <begin position="1"/>
        <end position="44"/>
    </location>
</feature>
<keyword evidence="3" id="KW-1185">Reference proteome</keyword>
<dbReference type="Proteomes" id="UP000595437">
    <property type="component" value="Chromosome 16"/>
</dbReference>
<gene>
    <name evidence="2" type="ORF">FKW44_022358</name>
</gene>